<protein>
    <submittedName>
        <fullName evidence="1">Uncharacterized protein</fullName>
    </submittedName>
</protein>
<evidence type="ECO:0000313" key="2">
    <source>
        <dbReference type="Proteomes" id="UP000298663"/>
    </source>
</evidence>
<dbReference type="EMBL" id="AZBU02000001">
    <property type="protein sequence ID" value="TMS37284.1"/>
    <property type="molecule type" value="Genomic_DNA"/>
</dbReference>
<comment type="caution">
    <text evidence="1">The sequence shown here is derived from an EMBL/GenBank/DDBJ whole genome shotgun (WGS) entry which is preliminary data.</text>
</comment>
<name>A0A4U8UW84_STECR</name>
<evidence type="ECO:0000313" key="1">
    <source>
        <dbReference type="EMBL" id="TMS37284.1"/>
    </source>
</evidence>
<organism evidence="1 2">
    <name type="scientific">Steinernema carpocapsae</name>
    <name type="common">Entomopathogenic nematode</name>
    <dbReference type="NCBI Taxonomy" id="34508"/>
    <lineage>
        <taxon>Eukaryota</taxon>
        <taxon>Metazoa</taxon>
        <taxon>Ecdysozoa</taxon>
        <taxon>Nematoda</taxon>
        <taxon>Chromadorea</taxon>
        <taxon>Rhabditida</taxon>
        <taxon>Tylenchina</taxon>
        <taxon>Panagrolaimomorpha</taxon>
        <taxon>Strongyloidoidea</taxon>
        <taxon>Steinernematidae</taxon>
        <taxon>Steinernema</taxon>
    </lineage>
</organism>
<gene>
    <name evidence="1" type="ORF">L596_004249</name>
</gene>
<accession>A0A4U8UW84</accession>
<dbReference type="AlphaFoldDB" id="A0A4U8UW84"/>
<keyword evidence="2" id="KW-1185">Reference proteome</keyword>
<dbReference type="Proteomes" id="UP000298663">
    <property type="component" value="Unassembled WGS sequence"/>
</dbReference>
<proteinExistence type="predicted"/>
<reference evidence="1 2" key="2">
    <citation type="journal article" date="2019" name="G3 (Bethesda)">
        <title>Hybrid Assembly of the Genome of the Entomopathogenic Nematode Steinernema carpocapsae Identifies the X-Chromosome.</title>
        <authorList>
            <person name="Serra L."/>
            <person name="Macchietto M."/>
            <person name="Macias-Munoz A."/>
            <person name="McGill C.J."/>
            <person name="Rodriguez I.M."/>
            <person name="Rodriguez B."/>
            <person name="Murad R."/>
            <person name="Mortazavi A."/>
        </authorList>
    </citation>
    <scope>NUCLEOTIDE SEQUENCE [LARGE SCALE GENOMIC DNA]</scope>
    <source>
        <strain evidence="1 2">ALL</strain>
    </source>
</reference>
<sequence length="85" mass="9438">MRRVQSSPIRKHPPTFAVGSQLPACSGVRLQPADIIPFVSAARLHCPHHMALLVRLHRSRLTLKSIKFTSNANCPFCLFCGLFAD</sequence>
<reference evidence="1 2" key="1">
    <citation type="journal article" date="2015" name="Genome Biol.">
        <title>Comparative genomics of Steinernema reveals deeply conserved gene regulatory networks.</title>
        <authorList>
            <person name="Dillman A.R."/>
            <person name="Macchietto M."/>
            <person name="Porter C.F."/>
            <person name="Rogers A."/>
            <person name="Williams B."/>
            <person name="Antoshechkin I."/>
            <person name="Lee M.M."/>
            <person name="Goodwin Z."/>
            <person name="Lu X."/>
            <person name="Lewis E.E."/>
            <person name="Goodrich-Blair H."/>
            <person name="Stock S.P."/>
            <person name="Adams B.J."/>
            <person name="Sternberg P.W."/>
            <person name="Mortazavi A."/>
        </authorList>
    </citation>
    <scope>NUCLEOTIDE SEQUENCE [LARGE SCALE GENOMIC DNA]</scope>
    <source>
        <strain evidence="1 2">ALL</strain>
    </source>
</reference>